<dbReference type="InterPro" id="IPR047153">
    <property type="entry name" value="TRIM45/56/19-like"/>
</dbReference>
<dbReference type="OrthoDB" id="9987040at2759"/>
<dbReference type="AlphaFoldDB" id="A0A504YUA8"/>
<dbReference type="SUPFAM" id="SSF57845">
    <property type="entry name" value="B-box zinc-binding domain"/>
    <property type="match status" value="1"/>
</dbReference>
<evidence type="ECO:0000256" key="2">
    <source>
        <dbReference type="ARBA" id="ARBA00022771"/>
    </source>
</evidence>
<evidence type="ECO:0000256" key="4">
    <source>
        <dbReference type="PROSITE-ProRule" id="PRU00024"/>
    </source>
</evidence>
<name>A0A504YUA8_FASGI</name>
<dbReference type="Gene3D" id="3.30.160.60">
    <property type="entry name" value="Classic Zinc Finger"/>
    <property type="match status" value="1"/>
</dbReference>
<dbReference type="Pfam" id="PF13445">
    <property type="entry name" value="zf-RING_UBOX"/>
    <property type="match status" value="1"/>
</dbReference>
<dbReference type="InterPro" id="IPR017907">
    <property type="entry name" value="Znf_RING_CS"/>
</dbReference>
<sequence>MEIRKSLEANFLTCKHCQQPYRKPKVLVCLHTFCQSCLEEIWAKKEAEQEAKEVENTRRYLAASNLGSDYRSGGYRKKWSSKFRYGGGYDTSDYGLSRYNFPTTKDKRIACPVCEKETVLPTGGIPELPTDQLADKLASMVDRMPTFPVCDVCTKQLLLTDPMLLNLKNTVVSNQQSAYSSTERYGSTDNNSSTDEEEDDSDVDEPESATSARTFTENGSLSSDSGIKSGHNNRAIRGNRSAHNSRQRYYIPKKSDKLRRRRKLISASARPEAVAGPQPASAACLECAKRLCTSCRETHSKMSVTSNHVLIRVEQMNDLQCSRHPRELRRFFCLTCRTYICIVCTFEATVESTVGESPSVSGHADHDILSIRQAVTTYQDQLSRDSAATQAQVNQIEALLGSLQVCEAEMRRLYAAIDVGAKAYIEQIHRQQLILRDKVDKVAGVSLNVLSSECHRLTQAANNWYEFLNDDRITSRLDLMDPLEALTEGGPMLDRVGQCLQAASEPLNRDLAKQQFLAHLEAAEETVHNGDSGLVSSQSLSPPGNEDSTERQEVEDNRAKYWRRRLGQFQQGKLELGRIITDKELAAEAIAEASRRVSTHAQTGPELIKALPPPKGAQRHRAVQIDLLGANLEDCAVQTDPVQIGMSRSAKFDVGTQYQSSDVNPPVSMYRSMKQILVQK</sequence>
<gene>
    <name evidence="7" type="ORF">FGIG_07675</name>
</gene>
<dbReference type="InterPro" id="IPR013083">
    <property type="entry name" value="Znf_RING/FYVE/PHD"/>
</dbReference>
<dbReference type="GO" id="GO:0008270">
    <property type="term" value="F:zinc ion binding"/>
    <property type="evidence" value="ECO:0007669"/>
    <property type="project" value="UniProtKB-KW"/>
</dbReference>
<evidence type="ECO:0000313" key="7">
    <source>
        <dbReference type="EMBL" id="TPP61340.1"/>
    </source>
</evidence>
<keyword evidence="2 4" id="KW-0863">Zinc-finger</keyword>
<dbReference type="SUPFAM" id="SSF57850">
    <property type="entry name" value="RING/U-box"/>
    <property type="match status" value="1"/>
</dbReference>
<feature type="region of interest" description="Disordered" evidence="5">
    <location>
        <begin position="175"/>
        <end position="260"/>
    </location>
</feature>
<dbReference type="Gene3D" id="3.30.40.10">
    <property type="entry name" value="Zinc/RING finger domain, C3HC4 (zinc finger)"/>
    <property type="match status" value="1"/>
</dbReference>
<dbReference type="InterPro" id="IPR000315">
    <property type="entry name" value="Znf_B-box"/>
</dbReference>
<dbReference type="STRING" id="46835.A0A504YUA8"/>
<feature type="region of interest" description="Disordered" evidence="5">
    <location>
        <begin position="527"/>
        <end position="555"/>
    </location>
</feature>
<evidence type="ECO:0000256" key="5">
    <source>
        <dbReference type="SAM" id="MobiDB-lite"/>
    </source>
</evidence>
<dbReference type="PANTHER" id="PTHR25462">
    <property type="entry name" value="BONUS, ISOFORM C-RELATED"/>
    <property type="match status" value="1"/>
</dbReference>
<dbReference type="PROSITE" id="PS00518">
    <property type="entry name" value="ZF_RING_1"/>
    <property type="match status" value="1"/>
</dbReference>
<keyword evidence="8" id="KW-1185">Reference proteome</keyword>
<feature type="compositionally biased region" description="Acidic residues" evidence="5">
    <location>
        <begin position="194"/>
        <end position="207"/>
    </location>
</feature>
<evidence type="ECO:0000259" key="6">
    <source>
        <dbReference type="PROSITE" id="PS50119"/>
    </source>
</evidence>
<dbReference type="CDD" id="cd19756">
    <property type="entry name" value="Bbox2"/>
    <property type="match status" value="1"/>
</dbReference>
<organism evidence="7 8">
    <name type="scientific">Fasciola gigantica</name>
    <name type="common">Giant liver fluke</name>
    <dbReference type="NCBI Taxonomy" id="46835"/>
    <lineage>
        <taxon>Eukaryota</taxon>
        <taxon>Metazoa</taxon>
        <taxon>Spiralia</taxon>
        <taxon>Lophotrochozoa</taxon>
        <taxon>Platyhelminthes</taxon>
        <taxon>Trematoda</taxon>
        <taxon>Digenea</taxon>
        <taxon>Plagiorchiida</taxon>
        <taxon>Echinostomata</taxon>
        <taxon>Echinostomatoidea</taxon>
        <taxon>Fasciolidae</taxon>
        <taxon>Fasciola</taxon>
    </lineage>
</organism>
<evidence type="ECO:0000256" key="3">
    <source>
        <dbReference type="ARBA" id="ARBA00022833"/>
    </source>
</evidence>
<evidence type="ECO:0000313" key="8">
    <source>
        <dbReference type="Proteomes" id="UP000316759"/>
    </source>
</evidence>
<dbReference type="InterPro" id="IPR001841">
    <property type="entry name" value="Znf_RING"/>
</dbReference>
<dbReference type="InterPro" id="IPR027370">
    <property type="entry name" value="Znf-RING_euk"/>
</dbReference>
<dbReference type="GO" id="GO:0061630">
    <property type="term" value="F:ubiquitin protein ligase activity"/>
    <property type="evidence" value="ECO:0007669"/>
    <property type="project" value="TreeGrafter"/>
</dbReference>
<accession>A0A504YUA8</accession>
<dbReference type="PANTHER" id="PTHR25462:SF305">
    <property type="entry name" value="RING-TYPE DOMAIN-CONTAINING PROTEIN"/>
    <property type="match status" value="1"/>
</dbReference>
<dbReference type="SMART" id="SM00184">
    <property type="entry name" value="RING"/>
    <property type="match status" value="1"/>
</dbReference>
<dbReference type="PROSITE" id="PS50119">
    <property type="entry name" value="ZF_BBOX"/>
    <property type="match status" value="1"/>
</dbReference>
<dbReference type="GO" id="GO:0005654">
    <property type="term" value="C:nucleoplasm"/>
    <property type="evidence" value="ECO:0007669"/>
    <property type="project" value="TreeGrafter"/>
</dbReference>
<evidence type="ECO:0000256" key="1">
    <source>
        <dbReference type="ARBA" id="ARBA00022723"/>
    </source>
</evidence>
<reference evidence="7 8" key="1">
    <citation type="submission" date="2019-04" db="EMBL/GenBank/DDBJ databases">
        <title>Annotation for the trematode Fasciola gigantica.</title>
        <authorList>
            <person name="Choi Y.-J."/>
        </authorList>
    </citation>
    <scope>NUCLEOTIDE SEQUENCE [LARGE SCALE GENOMIC DNA]</scope>
    <source>
        <strain evidence="7">Uganda_cow_1</strain>
    </source>
</reference>
<dbReference type="EMBL" id="SUNJ01008301">
    <property type="protein sequence ID" value="TPP61340.1"/>
    <property type="molecule type" value="Genomic_DNA"/>
</dbReference>
<proteinExistence type="predicted"/>
<feature type="domain" description="B box-type" evidence="6">
    <location>
        <begin position="316"/>
        <end position="371"/>
    </location>
</feature>
<keyword evidence="3" id="KW-0862">Zinc</keyword>
<feature type="compositionally biased region" description="Polar residues" evidence="5">
    <location>
        <begin position="175"/>
        <end position="185"/>
    </location>
</feature>
<feature type="compositionally biased region" description="Polar residues" evidence="5">
    <location>
        <begin position="209"/>
        <end position="232"/>
    </location>
</feature>
<keyword evidence="1" id="KW-0479">Metal-binding</keyword>
<protein>
    <submittedName>
        <fullName evidence="7">E3 ubiquitin-protein ligase TRIM56</fullName>
    </submittedName>
</protein>
<comment type="caution">
    <text evidence="7">The sequence shown here is derived from an EMBL/GenBank/DDBJ whole genome shotgun (WGS) entry which is preliminary data.</text>
</comment>
<dbReference type="Proteomes" id="UP000316759">
    <property type="component" value="Unassembled WGS sequence"/>
</dbReference>